<comment type="caution">
    <text evidence="3">The sequence shown here is derived from an EMBL/GenBank/DDBJ whole genome shotgun (WGS) entry which is preliminary data.</text>
</comment>
<dbReference type="InterPro" id="IPR050801">
    <property type="entry name" value="Ca-Dep_Lectins_ImmuneDev"/>
</dbReference>
<sequence length="240" mass="27645">MFWALLLFPLSAIAISDECFEARKTCYDQWERNFYQEEENCAACEDFMDCASEAKRSGVCPNDTVIVEEVHLASQRCHTIGYGLGPYSFPDLGESHKQYTRLTSFDMLYEFVSDKDAKYEEASDFCSQAGGSLYIVRNRVYFNSLKNNLLSQISNVDRFWIGLNDKAKEGEYRFEDGSTMKWNFFAQNEGTHDTDIFGFFRRGGEDCVSMDMEGEGFVEDCNKKYKFICQYRGIPSSFIG</sequence>
<dbReference type="InterPro" id="IPR016186">
    <property type="entry name" value="C-type_lectin-like/link_sf"/>
</dbReference>
<accession>A0AAV3ZRA8</accession>
<dbReference type="InterPro" id="IPR016187">
    <property type="entry name" value="CTDL_fold"/>
</dbReference>
<gene>
    <name evidence="3" type="ORF">PoB_002359800</name>
</gene>
<dbReference type="InterPro" id="IPR001304">
    <property type="entry name" value="C-type_lectin-like"/>
</dbReference>
<dbReference type="PROSITE" id="PS50041">
    <property type="entry name" value="C_TYPE_LECTIN_2"/>
    <property type="match status" value="1"/>
</dbReference>
<evidence type="ECO:0000313" key="3">
    <source>
        <dbReference type="EMBL" id="GFN97092.1"/>
    </source>
</evidence>
<evidence type="ECO:0000259" key="2">
    <source>
        <dbReference type="PROSITE" id="PS50041"/>
    </source>
</evidence>
<dbReference type="SUPFAM" id="SSF56436">
    <property type="entry name" value="C-type lectin-like"/>
    <property type="match status" value="1"/>
</dbReference>
<organism evidence="3 4">
    <name type="scientific">Plakobranchus ocellatus</name>
    <dbReference type="NCBI Taxonomy" id="259542"/>
    <lineage>
        <taxon>Eukaryota</taxon>
        <taxon>Metazoa</taxon>
        <taxon>Spiralia</taxon>
        <taxon>Lophotrochozoa</taxon>
        <taxon>Mollusca</taxon>
        <taxon>Gastropoda</taxon>
        <taxon>Heterobranchia</taxon>
        <taxon>Euthyneura</taxon>
        <taxon>Panpulmonata</taxon>
        <taxon>Sacoglossa</taxon>
        <taxon>Placobranchoidea</taxon>
        <taxon>Plakobranchidae</taxon>
        <taxon>Plakobranchus</taxon>
    </lineage>
</organism>
<feature type="signal peptide" evidence="1">
    <location>
        <begin position="1"/>
        <end position="16"/>
    </location>
</feature>
<dbReference type="Gene3D" id="3.10.100.10">
    <property type="entry name" value="Mannose-Binding Protein A, subunit A"/>
    <property type="match status" value="1"/>
</dbReference>
<dbReference type="Proteomes" id="UP000735302">
    <property type="component" value="Unassembled WGS sequence"/>
</dbReference>
<reference evidence="3 4" key="1">
    <citation type="journal article" date="2021" name="Elife">
        <title>Chloroplast acquisition without the gene transfer in kleptoplastic sea slugs, Plakobranchus ocellatus.</title>
        <authorList>
            <person name="Maeda T."/>
            <person name="Takahashi S."/>
            <person name="Yoshida T."/>
            <person name="Shimamura S."/>
            <person name="Takaki Y."/>
            <person name="Nagai Y."/>
            <person name="Toyoda A."/>
            <person name="Suzuki Y."/>
            <person name="Arimoto A."/>
            <person name="Ishii H."/>
            <person name="Satoh N."/>
            <person name="Nishiyama T."/>
            <person name="Hasebe M."/>
            <person name="Maruyama T."/>
            <person name="Minagawa J."/>
            <person name="Obokata J."/>
            <person name="Shigenobu S."/>
        </authorList>
    </citation>
    <scope>NUCLEOTIDE SEQUENCE [LARGE SCALE GENOMIC DNA]</scope>
</reference>
<protein>
    <submittedName>
        <fullName evidence="3">C-type lectin domain family 17, member a</fullName>
    </submittedName>
</protein>
<dbReference type="PANTHER" id="PTHR22801">
    <property type="entry name" value="LITHOSTATHINE"/>
    <property type="match status" value="1"/>
</dbReference>
<keyword evidence="4" id="KW-1185">Reference proteome</keyword>
<evidence type="ECO:0000256" key="1">
    <source>
        <dbReference type="SAM" id="SignalP"/>
    </source>
</evidence>
<feature type="domain" description="C-type lectin" evidence="2">
    <location>
        <begin position="109"/>
        <end position="230"/>
    </location>
</feature>
<dbReference type="PANTHER" id="PTHR22801:SF63">
    <property type="entry name" value="C-TYPE LECTIN DOMAIN-CONTAINING PROTEIN"/>
    <property type="match status" value="1"/>
</dbReference>
<name>A0AAV3ZRA8_9GAST</name>
<dbReference type="AlphaFoldDB" id="A0AAV3ZRA8"/>
<feature type="chain" id="PRO_5043528507" evidence="1">
    <location>
        <begin position="17"/>
        <end position="240"/>
    </location>
</feature>
<evidence type="ECO:0000313" key="4">
    <source>
        <dbReference type="Proteomes" id="UP000735302"/>
    </source>
</evidence>
<proteinExistence type="predicted"/>
<keyword evidence="1" id="KW-0732">Signal</keyword>
<dbReference type="EMBL" id="BLXT01002730">
    <property type="protein sequence ID" value="GFN97092.1"/>
    <property type="molecule type" value="Genomic_DNA"/>
</dbReference>
<dbReference type="SMART" id="SM00034">
    <property type="entry name" value="CLECT"/>
    <property type="match status" value="1"/>
</dbReference>
<dbReference type="CDD" id="cd00037">
    <property type="entry name" value="CLECT"/>
    <property type="match status" value="1"/>
</dbReference>
<dbReference type="Pfam" id="PF00059">
    <property type="entry name" value="Lectin_C"/>
    <property type="match status" value="1"/>
</dbReference>